<gene>
    <name evidence="1" type="ORF">L9W94_14225</name>
</gene>
<dbReference type="RefSeq" id="WP_274683561.1">
    <property type="nucleotide sequence ID" value="NZ_JAKNBA010000026.1"/>
</dbReference>
<evidence type="ECO:0000313" key="1">
    <source>
        <dbReference type="EMBL" id="MDE1243287.1"/>
    </source>
</evidence>
<name>A0A9X4EXK2_9VIBR</name>
<accession>A0A9X4EXK2</accession>
<dbReference type="Proteomes" id="UP001140979">
    <property type="component" value="Unassembled WGS sequence"/>
</dbReference>
<protein>
    <submittedName>
        <fullName evidence="1">Uncharacterized protein</fullName>
    </submittedName>
</protein>
<feature type="non-terminal residue" evidence="1">
    <location>
        <position position="1513"/>
    </location>
</feature>
<evidence type="ECO:0000313" key="2">
    <source>
        <dbReference type="Proteomes" id="UP001140979"/>
    </source>
</evidence>
<dbReference type="EMBL" id="JAKNBA010000026">
    <property type="protein sequence ID" value="MDE1243287.1"/>
    <property type="molecule type" value="Genomic_DNA"/>
</dbReference>
<organism evidence="1 2">
    <name type="scientific">Vibrio aestuarianus</name>
    <dbReference type="NCBI Taxonomy" id="28171"/>
    <lineage>
        <taxon>Bacteria</taxon>
        <taxon>Pseudomonadati</taxon>
        <taxon>Pseudomonadota</taxon>
        <taxon>Gammaproteobacteria</taxon>
        <taxon>Vibrionales</taxon>
        <taxon>Vibrionaceae</taxon>
        <taxon>Vibrio</taxon>
    </lineage>
</organism>
<proteinExistence type="predicted"/>
<comment type="caution">
    <text evidence="1">The sequence shown here is derived from an EMBL/GenBank/DDBJ whole genome shotgun (WGS) entry which is preliminary data.</text>
</comment>
<sequence>MFSCNKLSKNSYAVKPCMETLKEIGGPDNCLLLAVISEVSKREFSTSTAFALKNGLNIVMEHIDALDIKNLLLEEPKNVSVHHVIAGFKAFERYIEECPLSKKGPISSIVRSIVSDTGFLMNDGLSIGLCRFNTRFIKDRIIPMPNEACMPSDIYAIKIKSKNTSSAYWTIDPDLLSGVIKPNGLLARSLKISQDESYIEPFNDKIPQSWLLTLQEVFDSHKNDKVLHLFNGNPKDIKPLEVLMGLIQLEDILSKNGIKTPFSKSSFLRGLLVKGGSFGDVVNLSQYEFNSKFPKNSGKSHEVFTNADNCLPIKVILDESTKYYFIKKFPLSENCIINRALNNLSRNSNLNPFLYSKFIQLRMAVNILLNLLGFNNVRCFLSKESEEINFKNIVNSFYVINDFFVKNCKYQPEIKFREIEKLILDYGDIDSGLVQSYISRNDNVPRVSSAILSIENDILSEFIIKGSVLYECFFNSKWDHLINSDSTGNYKTRVAISKLLEFLLNRNTPFTKQFLSMPYEDIDMDNIYSCYSEIYFLGCYETFAGFGVDTFMGFLERNLKNKKVNENIKSIFTYGSKIENEKRLLDLDFVFTLQNVYGKGFNDKYLPFDSRRFTGIMVRGGLLHDCLSASSSEPMEYKFAMGLRKDLEDLSNSNFIKIKEVLNSKKVDISPSMLIEAFIEFESMIENKYPKNNRFRALRSESFRVFLNKWCGPIAGVKSIRELGFHSRFDAKGNIKCGDVIKLEGNDVNGQNIHIEFNTFLNPDFYKSDGILSVSLLTLNNRLHEFSLKDLERLKLIIDFIIINYSKVDASYSLKHFFGVYISSCDRSKLVQSLKGLEYIIELMDVEYKGKYFDLLFRFLCLSNEKLLDGRHISDITYKNKFTKVNLDNVVRFCVQSKINGKVINGLYLWDINNIKLLKYNNGSFINAIYTLSEKSKLNPEFRTVINTLDMTFKLIFEVLNQQVINIDKIERNKDIIKLLNSPPENLERKDVIRGFSGLEDVINETKRASKARISEGFRRFLSDNNGLISNGLKMNDCGFKTRFSARKERRDIELIIPINEITGETITSPIISPEKPISKLKEEINYYYQKPIYSILSAAKQEFYLYQKLVDEFSILVKLDDSGDFYFKISKDLKEFVALVSQDDSESNINKKKLEEFIKQYNSTTVLAAFLQSRLNTPVEKEVYCPGKNLIIPEAYVRWFGGSASRMKPFFWSHFILPRQILLMCFIRLIIHTTWNKDPVATLRGEDIPFPLPQRRFFIQGNKSKVDKLTSPVEVAPSDIEIRNVIELLGMHYNSMIKLGFSPSSIWETPFSKGLSFLNKSNIREFIDHYGLPEFGIEQLAKHQINVRKGIDGNICKSQVERNHSQLKTTAGYVDHPLARIYYEANNAEFQRRLEATVTFRHSGAHLLSEYGLSFSDVDFNLFKKPEDDSDVPHWFLLPDGSTCTYIWAPIDKDNTNQKICGGRKCHSGSGCKYNKVIIGITDFVNTAYFGAFRSVISGLSDHPFRFKPITD</sequence>
<reference evidence="1" key="1">
    <citation type="submission" date="2022-02" db="EMBL/GenBank/DDBJ databases">
        <title>Emergence and expansion in Europe of a Vibrio aestuarianus clonal complex pathogenic for oysters.</title>
        <authorList>
            <person name="Mesnil A."/>
            <person name="Travers M.-A."/>
        </authorList>
    </citation>
    <scope>NUCLEOTIDE SEQUENCE</scope>
    <source>
        <strain evidence="1">19_064_11T1</strain>
    </source>
</reference>